<proteinExistence type="inferred from homology"/>
<protein>
    <recommendedName>
        <fullName evidence="13">Thioredoxin domain-containing protein</fullName>
    </recommendedName>
</protein>
<keyword evidence="12" id="KW-1185">Reference proteome</keyword>
<name>A0A0W4ZRW3_PNEJ7</name>
<keyword evidence="6" id="KW-0256">Endoplasmic reticulum</keyword>
<evidence type="ECO:0000256" key="2">
    <source>
        <dbReference type="ARBA" id="ARBA00004477"/>
    </source>
</evidence>
<evidence type="ECO:0008006" key="13">
    <source>
        <dbReference type="Google" id="ProtNLM"/>
    </source>
</evidence>
<feature type="transmembrane region" description="Helical" evidence="9">
    <location>
        <begin position="178"/>
        <end position="196"/>
    </location>
</feature>
<keyword evidence="7 9" id="KW-1133">Transmembrane helix</keyword>
<dbReference type="InterPro" id="IPR021149">
    <property type="entry name" value="OligosaccharylTrfase_OST3/OST6"/>
</dbReference>
<keyword evidence="5 10" id="KW-0732">Signal</keyword>
<evidence type="ECO:0000256" key="8">
    <source>
        <dbReference type="ARBA" id="ARBA00023136"/>
    </source>
</evidence>
<dbReference type="EMBL" id="LFWA01000005">
    <property type="protein sequence ID" value="KTW31120.1"/>
    <property type="molecule type" value="Genomic_DNA"/>
</dbReference>
<dbReference type="Pfam" id="PF04756">
    <property type="entry name" value="OST3_OST6"/>
    <property type="match status" value="1"/>
</dbReference>
<organism evidence="11 12">
    <name type="scientific">Pneumocystis jirovecii (strain RU7)</name>
    <name type="common">Human pneumocystis pneumonia agent</name>
    <dbReference type="NCBI Taxonomy" id="1408657"/>
    <lineage>
        <taxon>Eukaryota</taxon>
        <taxon>Fungi</taxon>
        <taxon>Dikarya</taxon>
        <taxon>Ascomycota</taxon>
        <taxon>Taphrinomycotina</taxon>
        <taxon>Pneumocystomycetes</taxon>
        <taxon>Pneumocystaceae</taxon>
        <taxon>Pneumocystis</taxon>
    </lineage>
</organism>
<evidence type="ECO:0000256" key="9">
    <source>
        <dbReference type="SAM" id="Phobius"/>
    </source>
</evidence>
<comment type="subcellular location">
    <subcellularLocation>
        <location evidence="2">Endoplasmic reticulum membrane</location>
        <topology evidence="2">Multi-pass membrane protein</topology>
    </subcellularLocation>
</comment>
<comment type="similarity">
    <text evidence="3">Belongs to the OST3/OST6 family.</text>
</comment>
<dbReference type="OrthoDB" id="67566at2759"/>
<keyword evidence="8 9" id="KW-0472">Membrane</keyword>
<feature type="transmembrane region" description="Helical" evidence="9">
    <location>
        <begin position="208"/>
        <end position="226"/>
    </location>
</feature>
<dbReference type="GeneID" id="28939711"/>
<comment type="function">
    <text evidence="1">Subunit of the oligosaccharyl transferase (OST) complex that catalyzes the initial transfer of a defined glycan (Glc(3)Man(9)GlcNAc(2) in eukaryotes) from the lipid carrier dolichol-pyrophosphate to an asparagine residue within an Asn-X-Ser/Thr consensus motif in nascent polypeptide chains, the first step in protein N-glycosylation. N-glycosylation occurs cotranslationally and the complex associates with the Sec61 complex at the channel-forming translocon complex that mediates protein translocation across the endoplasmic reticulum (ER). All subunits are required for a maximal enzyme activity.</text>
</comment>
<evidence type="ECO:0000256" key="1">
    <source>
        <dbReference type="ARBA" id="ARBA00002791"/>
    </source>
</evidence>
<dbReference type="PANTHER" id="PTHR12692">
    <property type="entry name" value="DOLICHYL-DIPHOSPHOOLIGOSACCHARIDE--PROTEIN GLYCOSYLTRANSFERASE-RELATED"/>
    <property type="match status" value="1"/>
</dbReference>
<comment type="caution">
    <text evidence="11">The sequence shown here is derived from an EMBL/GenBank/DDBJ whole genome shotgun (WGS) entry which is preliminary data.</text>
</comment>
<sequence length="267" mass="30989">MKITLEKIFLILCFFSHVFSTQVIIQDFLKERKANNGIIQLNSKSINSVITKPRNYTMVIMFTTTEEQYNCNLCKKLEPIFKLVAKSQHKTYPKSEELFFGILEFSDGPEVFEKLQLTAVPVIMLYPATIGPNASRKNTPYILNIKSGDISSNWLAQIISQETKQPIRIIQFINYGKVFFYAFITFLSVVFLRLIRSFVFFIITKKELWLILSLASILIFNSGYMFTRIRNISFNGYDNDIPIYILETFNSQYGIESLIISTTCKKF</sequence>
<dbReference type="GO" id="GO:0018279">
    <property type="term" value="P:protein N-linked glycosylation via asparagine"/>
    <property type="evidence" value="ECO:0007669"/>
    <property type="project" value="TreeGrafter"/>
</dbReference>
<reference evidence="12" key="1">
    <citation type="journal article" date="2016" name="Nat. Commun.">
        <title>Genome analysis of three Pneumocystis species reveals adaptation mechanisms to life exclusively in mammalian hosts.</title>
        <authorList>
            <person name="Ma L."/>
            <person name="Chen Z."/>
            <person name="Huang D.W."/>
            <person name="Kutty G."/>
            <person name="Ishihara M."/>
            <person name="Wang H."/>
            <person name="Abouelleil A."/>
            <person name="Bishop L."/>
            <person name="Davey E."/>
            <person name="Deng R."/>
            <person name="Deng X."/>
            <person name="Fan L."/>
            <person name="Fantoni G."/>
            <person name="Fitzgerald M."/>
            <person name="Gogineni E."/>
            <person name="Goldberg J.M."/>
            <person name="Handley G."/>
            <person name="Hu X."/>
            <person name="Huber C."/>
            <person name="Jiao X."/>
            <person name="Jones K."/>
            <person name="Levin J.Z."/>
            <person name="Liu Y."/>
            <person name="Macdonald P."/>
            <person name="Melnikov A."/>
            <person name="Raley C."/>
            <person name="Sassi M."/>
            <person name="Sherman B.T."/>
            <person name="Song X."/>
            <person name="Sykes S."/>
            <person name="Tran B."/>
            <person name="Walsh L."/>
            <person name="Xia Y."/>
            <person name="Yang J."/>
            <person name="Young S."/>
            <person name="Zeng Q."/>
            <person name="Zheng X."/>
            <person name="Stephens R."/>
            <person name="Nusbaum C."/>
            <person name="Birren B.W."/>
            <person name="Azadi P."/>
            <person name="Lempicki R.A."/>
            <person name="Cuomo C.A."/>
            <person name="Kovacs J.A."/>
        </authorList>
    </citation>
    <scope>NUCLEOTIDE SEQUENCE [LARGE SCALE GENOMIC DNA]</scope>
    <source>
        <strain evidence="12">RU7</strain>
    </source>
</reference>
<dbReference type="PANTHER" id="PTHR12692:SF0">
    <property type="entry name" value="GH11935P"/>
    <property type="match status" value="1"/>
</dbReference>
<dbReference type="GO" id="GO:0008250">
    <property type="term" value="C:oligosaccharyltransferase complex"/>
    <property type="evidence" value="ECO:0007669"/>
    <property type="project" value="TreeGrafter"/>
</dbReference>
<accession>A0A0W4ZRW3</accession>
<feature type="signal peptide" evidence="10">
    <location>
        <begin position="1"/>
        <end position="20"/>
    </location>
</feature>
<gene>
    <name evidence="11" type="ORF">T551_01193</name>
</gene>
<evidence type="ECO:0000256" key="10">
    <source>
        <dbReference type="SAM" id="SignalP"/>
    </source>
</evidence>
<dbReference type="STRING" id="1408657.A0A0W4ZRW3"/>
<dbReference type="AlphaFoldDB" id="A0A0W4ZRW3"/>
<evidence type="ECO:0000313" key="11">
    <source>
        <dbReference type="EMBL" id="KTW31120.1"/>
    </source>
</evidence>
<dbReference type="Gene3D" id="3.40.30.10">
    <property type="entry name" value="Glutaredoxin"/>
    <property type="match status" value="1"/>
</dbReference>
<evidence type="ECO:0000313" key="12">
    <source>
        <dbReference type="Proteomes" id="UP000053447"/>
    </source>
</evidence>
<evidence type="ECO:0000256" key="5">
    <source>
        <dbReference type="ARBA" id="ARBA00022729"/>
    </source>
</evidence>
<evidence type="ECO:0000256" key="4">
    <source>
        <dbReference type="ARBA" id="ARBA00022692"/>
    </source>
</evidence>
<dbReference type="SUPFAM" id="SSF52833">
    <property type="entry name" value="Thioredoxin-like"/>
    <property type="match status" value="1"/>
</dbReference>
<feature type="chain" id="PRO_5006933897" description="Thioredoxin domain-containing protein" evidence="10">
    <location>
        <begin position="21"/>
        <end position="267"/>
    </location>
</feature>
<dbReference type="InterPro" id="IPR036249">
    <property type="entry name" value="Thioredoxin-like_sf"/>
</dbReference>
<evidence type="ECO:0000256" key="7">
    <source>
        <dbReference type="ARBA" id="ARBA00022989"/>
    </source>
</evidence>
<dbReference type="RefSeq" id="XP_018230110.1">
    <property type="nucleotide sequence ID" value="XM_018373456.1"/>
</dbReference>
<dbReference type="Proteomes" id="UP000053447">
    <property type="component" value="Unassembled WGS sequence"/>
</dbReference>
<evidence type="ECO:0000256" key="6">
    <source>
        <dbReference type="ARBA" id="ARBA00022824"/>
    </source>
</evidence>
<keyword evidence="4 9" id="KW-0812">Transmembrane</keyword>
<dbReference type="VEuPathDB" id="FungiDB:T551_01193"/>
<evidence type="ECO:0000256" key="3">
    <source>
        <dbReference type="ARBA" id="ARBA00009561"/>
    </source>
</evidence>